<dbReference type="InterPro" id="IPR029058">
    <property type="entry name" value="AB_hydrolase_fold"/>
</dbReference>
<evidence type="ECO:0000259" key="1">
    <source>
        <dbReference type="Pfam" id="PF12697"/>
    </source>
</evidence>
<dbReference type="EMBL" id="LQBK01000038">
    <property type="protein sequence ID" value="KUG52926.1"/>
    <property type="molecule type" value="Genomic_DNA"/>
</dbReference>
<proteinExistence type="predicted"/>
<dbReference type="PRINTS" id="PR00111">
    <property type="entry name" value="ABHYDROLASE"/>
</dbReference>
<accession>A0A0W8I4H2</accession>
<protein>
    <recommendedName>
        <fullName evidence="1">AB hydrolase-1 domain-containing protein</fullName>
    </recommendedName>
</protein>
<evidence type="ECO:0000313" key="3">
    <source>
        <dbReference type="Proteomes" id="UP000053512"/>
    </source>
</evidence>
<dbReference type="InterPro" id="IPR000073">
    <property type="entry name" value="AB_hydrolase_1"/>
</dbReference>
<feature type="domain" description="AB hydrolase-1" evidence="1">
    <location>
        <begin position="26"/>
        <end position="252"/>
    </location>
</feature>
<dbReference type="Pfam" id="PF12697">
    <property type="entry name" value="Abhydrolase_6"/>
    <property type="match status" value="1"/>
</dbReference>
<dbReference type="Proteomes" id="UP000053512">
    <property type="component" value="Unassembled WGS sequence"/>
</dbReference>
<dbReference type="Gene3D" id="3.40.50.1820">
    <property type="entry name" value="alpha/beta hydrolase"/>
    <property type="match status" value="1"/>
</dbReference>
<organism evidence="2 3">
    <name type="scientific">Kocuria rosea subsp. polaris</name>
    <dbReference type="NCBI Taxonomy" id="136273"/>
    <lineage>
        <taxon>Bacteria</taxon>
        <taxon>Bacillati</taxon>
        <taxon>Actinomycetota</taxon>
        <taxon>Actinomycetes</taxon>
        <taxon>Micrococcales</taxon>
        <taxon>Micrococcaceae</taxon>
        <taxon>Kocuria</taxon>
    </lineage>
</organism>
<gene>
    <name evidence="2" type="ORF">AVL61_11930</name>
</gene>
<name>A0A0W8I4H2_KOCRO</name>
<evidence type="ECO:0000313" key="2">
    <source>
        <dbReference type="EMBL" id="KUG52926.1"/>
    </source>
</evidence>
<sequence length="272" mass="29003">MARTVTDRGYLGPGLPFLRVGSGPAVVLLPGLSAHHRLPEGAELTAQLAQLRILPADRTVWWINRRHRLPAGATMAGIAGDYAAVLQEQFTEETGGVDVVGVSTGASVALQLALDHPGLVRRLVLVSGAHRLGPRGRWVQQEVARSLRRGEVRRAGALTMATMGATAPTSRALGVLGWLLGVRVLGSGDPDLLTTIDAEDAFDVGDRMSALGCPLLVVDGARDRFYTPQLLHETAARAPRGHLVLYPRRGHLSTQLVRRLPTDVGAFLALPS</sequence>
<comment type="caution">
    <text evidence="2">The sequence shown here is derived from an EMBL/GenBank/DDBJ whole genome shotgun (WGS) entry which is preliminary data.</text>
</comment>
<dbReference type="AlphaFoldDB" id="A0A0W8I4H2"/>
<dbReference type="OrthoDB" id="4481859at2"/>
<dbReference type="GO" id="GO:0003824">
    <property type="term" value="F:catalytic activity"/>
    <property type="evidence" value="ECO:0007669"/>
    <property type="project" value="UniProtKB-ARBA"/>
</dbReference>
<dbReference type="SUPFAM" id="SSF53474">
    <property type="entry name" value="alpha/beta-Hydrolases"/>
    <property type="match status" value="1"/>
</dbReference>
<reference evidence="3" key="1">
    <citation type="submission" date="2015-12" db="EMBL/GenBank/DDBJ databases">
        <authorList>
            <person name="Nair G.R."/>
            <person name="Kaur G."/>
            <person name="Mayilraj S."/>
        </authorList>
    </citation>
    <scope>NUCLEOTIDE SEQUENCE [LARGE SCALE GENOMIC DNA]</scope>
    <source>
        <strain evidence="3">CD08_4</strain>
    </source>
</reference>